<protein>
    <submittedName>
        <fullName evidence="2">Ubiquinone/menaquinone biosynthesis C-methylase UbiE</fullName>
    </submittedName>
</protein>
<comment type="caution">
    <text evidence="2">The sequence shown here is derived from an EMBL/GenBank/DDBJ whole genome shotgun (WGS) entry which is preliminary data.</text>
</comment>
<dbReference type="SUPFAM" id="SSF53335">
    <property type="entry name" value="S-adenosyl-L-methionine-dependent methyltransferases"/>
    <property type="match status" value="1"/>
</dbReference>
<name>A0ABT9V3F4_9BACL</name>
<dbReference type="Proteomes" id="UP001231362">
    <property type="component" value="Unassembled WGS sequence"/>
</dbReference>
<evidence type="ECO:0000313" key="3">
    <source>
        <dbReference type="Proteomes" id="UP001231362"/>
    </source>
</evidence>
<dbReference type="RefSeq" id="WP_307150049.1">
    <property type="nucleotide sequence ID" value="NZ_JAUSTU010000007.1"/>
</dbReference>
<evidence type="ECO:0000313" key="2">
    <source>
        <dbReference type="EMBL" id="MDQ0155481.1"/>
    </source>
</evidence>
<organism evidence="2 3">
    <name type="scientific">Anoxybacillus andreesenii</name>
    <dbReference type="NCBI Taxonomy" id="1325932"/>
    <lineage>
        <taxon>Bacteria</taxon>
        <taxon>Bacillati</taxon>
        <taxon>Bacillota</taxon>
        <taxon>Bacilli</taxon>
        <taxon>Bacillales</taxon>
        <taxon>Anoxybacillaceae</taxon>
        <taxon>Anoxybacillus</taxon>
    </lineage>
</organism>
<proteinExistence type="predicted"/>
<sequence length="230" mass="25908">MEFISKFGVGGAHPGGIDLTKEMFLSEKINSTSRILDVGCGTGQTAAYLAARYGAKVIGLDINPIMIKKAKKRMKKYQLPVEIIHGSIESCPLEDDTFDMVISESVLAFVDAPRALREIYRLLKKGGRFIANELTINHPLAASTKKEIKDFYGFDSVPLEQEWIALFSQAGFKRINARRPNVPIPQTNQAPEFQYSDYIEPELFTVMVQHFDIMANYQGILDYRIFSCTK</sequence>
<accession>A0ABT9V3F4</accession>
<reference evidence="2 3" key="1">
    <citation type="submission" date="2023-07" db="EMBL/GenBank/DDBJ databases">
        <title>Genomic Encyclopedia of Type Strains, Phase IV (KMG-IV): sequencing the most valuable type-strain genomes for metagenomic binning, comparative biology and taxonomic classification.</title>
        <authorList>
            <person name="Goeker M."/>
        </authorList>
    </citation>
    <scope>NUCLEOTIDE SEQUENCE [LARGE SCALE GENOMIC DNA]</scope>
    <source>
        <strain evidence="2 3">DSM 23948</strain>
    </source>
</reference>
<feature type="domain" description="Methyltransferase type 11" evidence="1">
    <location>
        <begin position="36"/>
        <end position="130"/>
    </location>
</feature>
<dbReference type="PANTHER" id="PTHR43861">
    <property type="entry name" value="TRANS-ACONITATE 2-METHYLTRANSFERASE-RELATED"/>
    <property type="match status" value="1"/>
</dbReference>
<gene>
    <name evidence="2" type="ORF">J2S07_001786</name>
</gene>
<dbReference type="Pfam" id="PF08241">
    <property type="entry name" value="Methyltransf_11"/>
    <property type="match status" value="1"/>
</dbReference>
<dbReference type="InterPro" id="IPR029063">
    <property type="entry name" value="SAM-dependent_MTases_sf"/>
</dbReference>
<dbReference type="InterPro" id="IPR013216">
    <property type="entry name" value="Methyltransf_11"/>
</dbReference>
<dbReference type="EMBL" id="JAUSTU010000007">
    <property type="protein sequence ID" value="MDQ0155481.1"/>
    <property type="molecule type" value="Genomic_DNA"/>
</dbReference>
<keyword evidence="3" id="KW-1185">Reference proteome</keyword>
<evidence type="ECO:0000259" key="1">
    <source>
        <dbReference type="Pfam" id="PF08241"/>
    </source>
</evidence>
<keyword evidence="2" id="KW-0830">Ubiquinone</keyword>
<dbReference type="Gene3D" id="3.40.50.150">
    <property type="entry name" value="Vaccinia Virus protein VP39"/>
    <property type="match status" value="1"/>
</dbReference>
<dbReference type="CDD" id="cd02440">
    <property type="entry name" value="AdoMet_MTases"/>
    <property type="match status" value="1"/>
</dbReference>